<evidence type="ECO:0000313" key="5">
    <source>
        <dbReference type="EMBL" id="MED6181797.1"/>
    </source>
</evidence>
<dbReference type="PROSITE" id="PS50104">
    <property type="entry name" value="TIR"/>
    <property type="match status" value="1"/>
</dbReference>
<dbReference type="InterPro" id="IPR042197">
    <property type="entry name" value="Apaf_helical"/>
</dbReference>
<dbReference type="InterPro" id="IPR044974">
    <property type="entry name" value="Disease_R_plants"/>
</dbReference>
<keyword evidence="3" id="KW-0472">Membrane</keyword>
<dbReference type="InterPro" id="IPR000157">
    <property type="entry name" value="TIR_dom"/>
</dbReference>
<organism evidence="5 6">
    <name type="scientific">Stylosanthes scabra</name>
    <dbReference type="NCBI Taxonomy" id="79078"/>
    <lineage>
        <taxon>Eukaryota</taxon>
        <taxon>Viridiplantae</taxon>
        <taxon>Streptophyta</taxon>
        <taxon>Embryophyta</taxon>
        <taxon>Tracheophyta</taxon>
        <taxon>Spermatophyta</taxon>
        <taxon>Magnoliopsida</taxon>
        <taxon>eudicotyledons</taxon>
        <taxon>Gunneridae</taxon>
        <taxon>Pentapetalae</taxon>
        <taxon>rosids</taxon>
        <taxon>fabids</taxon>
        <taxon>Fabales</taxon>
        <taxon>Fabaceae</taxon>
        <taxon>Papilionoideae</taxon>
        <taxon>50 kb inversion clade</taxon>
        <taxon>dalbergioids sensu lato</taxon>
        <taxon>Dalbergieae</taxon>
        <taxon>Pterocarpus clade</taxon>
        <taxon>Stylosanthes</taxon>
    </lineage>
</organism>
<keyword evidence="6" id="KW-1185">Reference proteome</keyword>
<dbReference type="InterPro" id="IPR058192">
    <property type="entry name" value="WHD_ROQ1-like"/>
</dbReference>
<sequence>MELFDLITLASIACSLLIFVITFLFLLQGLHRSMLENLQPLLSLLGRRPCLPCSSVDSDNHESNSHQITPSSVPFDISHAPQIKYDVFISFRGSDTRHGFVSHLHKALETQKGVETYIDYKLREGDELSSAFYSAIEQSQIALVILSKDYASSKWCLDELAKIIECMKKYGQIVIPIFYKVDPSDVRHQRGCYENALTKYEERFKGNIMNVEKWRSALKDVANLSGFHSTHFGTDAELMEKVVQRVLNRLNHMHQFDLHGLVGISKPIADLQSLIFCNGTKEIHVVGIWGMGGIGKTTIAGALFHTLCSEYENCYFLANVREQIEKYGMLQLRNNLLCILLEDKDLDAGVPNVALTHVLSRLRRKKILVVLDDVINPDQVSQLVGGRGQHGWLGPGSRIIVTTRDKHVLRKEADDIYEVKALTFYESLQLLTLHAFDGNDIPEGYNYLMVEVVHYAEGVPLALKVLGSFLYGKSVEEWRSQLDKLRKMPFEGIQKVLRLSYDGLDRHEKKILLYIVCFFTCQDVKSDCFGHDVKMLLDACGFSTTIALRTLQDRSLITINFLGRLYVHDLIRQMCQEIVCEEKSEKPGERHHLWDPNDIYHVLKYDKGTDSIKSISLDISEINDLNLTPYAFASMLNLKFLSISGFITGFGRLYNPVSRLEFDNPVHALQDHIILLPNNLRLLHWDCCPFRSLPPKLENLVELHMRYSSLEKLWDSTQNLPNLRKVYLCHSKQLKEVPDLSKAVSLEELNLESCENLVSVHPSIFSLPKLVKLNLSYYKRFKRLPDLSKALSLEELNLNSCENLVSVHPSVFSLPKLVKLDMRNCKMLERLPGVLDEEASASPSASSSLSSNLQYLDLSECVNLKHLPDTFYKLTSLQQLHLFGCKELDTSNLHILFDGLSSLTWLEMGGCHKLYEVPENITNLSLLEWLGLDETNVKSVPESIKHLPHLKHLNLRNCKKLESLPHLMDNCILSERVFTPTPKLLQQHLAHFQSFLQESDRYCDPIYFLFYGNGAPFTLINCPKLERDAIDAIRKYSECCRKGRTEMSKSKRTPPW</sequence>
<dbReference type="InterPro" id="IPR032675">
    <property type="entry name" value="LRR_dom_sf"/>
</dbReference>
<evidence type="ECO:0000256" key="2">
    <source>
        <dbReference type="ARBA" id="ARBA00022737"/>
    </source>
</evidence>
<dbReference type="InterPro" id="IPR057135">
    <property type="entry name" value="At4g27190-like_LRR"/>
</dbReference>
<name>A0ABU6W9C1_9FABA</name>
<evidence type="ECO:0000313" key="6">
    <source>
        <dbReference type="Proteomes" id="UP001341840"/>
    </source>
</evidence>
<dbReference type="SUPFAM" id="SSF52058">
    <property type="entry name" value="L domain-like"/>
    <property type="match status" value="1"/>
</dbReference>
<dbReference type="EMBL" id="JASCZI010181320">
    <property type="protein sequence ID" value="MED6181797.1"/>
    <property type="molecule type" value="Genomic_DNA"/>
</dbReference>
<dbReference type="InterPro" id="IPR027417">
    <property type="entry name" value="P-loop_NTPase"/>
</dbReference>
<dbReference type="Proteomes" id="UP001341840">
    <property type="component" value="Unassembled WGS sequence"/>
</dbReference>
<dbReference type="Pfam" id="PF23247">
    <property type="entry name" value="LRR_RPS2"/>
    <property type="match status" value="1"/>
</dbReference>
<feature type="domain" description="TIR" evidence="4">
    <location>
        <begin position="83"/>
        <end position="250"/>
    </location>
</feature>
<comment type="caution">
    <text evidence="5">The sequence shown here is derived from an EMBL/GenBank/DDBJ whole genome shotgun (WGS) entry which is preliminary data.</text>
</comment>
<accession>A0ABU6W9C1</accession>
<dbReference type="Pfam" id="PF23282">
    <property type="entry name" value="WHD_ROQ1"/>
    <property type="match status" value="1"/>
</dbReference>
<dbReference type="Gene3D" id="3.80.10.10">
    <property type="entry name" value="Ribonuclease Inhibitor"/>
    <property type="match status" value="2"/>
</dbReference>
<evidence type="ECO:0000259" key="4">
    <source>
        <dbReference type="PROSITE" id="PS50104"/>
    </source>
</evidence>
<dbReference type="SUPFAM" id="SSF52540">
    <property type="entry name" value="P-loop containing nucleoside triphosphate hydrolases"/>
    <property type="match status" value="1"/>
</dbReference>
<proteinExistence type="predicted"/>
<dbReference type="PRINTS" id="PR00364">
    <property type="entry name" value="DISEASERSIST"/>
</dbReference>
<protein>
    <recommendedName>
        <fullName evidence="4">TIR domain-containing protein</fullName>
    </recommendedName>
</protein>
<keyword evidence="1" id="KW-0433">Leucine-rich repeat</keyword>
<dbReference type="Pfam" id="PF01582">
    <property type="entry name" value="TIR"/>
    <property type="match status" value="1"/>
</dbReference>
<dbReference type="InterPro" id="IPR035897">
    <property type="entry name" value="Toll_tir_struct_dom_sf"/>
</dbReference>
<evidence type="ECO:0000256" key="1">
    <source>
        <dbReference type="ARBA" id="ARBA00022614"/>
    </source>
</evidence>
<dbReference type="Gene3D" id="1.10.8.430">
    <property type="entry name" value="Helical domain of apoptotic protease-activating factors"/>
    <property type="match status" value="1"/>
</dbReference>
<feature type="transmembrane region" description="Helical" evidence="3">
    <location>
        <begin position="6"/>
        <end position="27"/>
    </location>
</feature>
<dbReference type="Pfam" id="PF07725">
    <property type="entry name" value="LRR_3"/>
    <property type="match status" value="1"/>
</dbReference>
<keyword evidence="3" id="KW-1133">Transmembrane helix</keyword>
<dbReference type="PANTHER" id="PTHR11017:SF479">
    <property type="entry name" value="DISEASE RESISTANCE PROTEIN (TIR-NBS-LRR CLASS) FAMILY"/>
    <property type="match status" value="1"/>
</dbReference>
<dbReference type="SUPFAM" id="SSF52200">
    <property type="entry name" value="Toll/Interleukin receptor TIR domain"/>
    <property type="match status" value="1"/>
</dbReference>
<dbReference type="Pfam" id="PF00931">
    <property type="entry name" value="NB-ARC"/>
    <property type="match status" value="1"/>
</dbReference>
<dbReference type="SMART" id="SM00255">
    <property type="entry name" value="TIR"/>
    <property type="match status" value="1"/>
</dbReference>
<dbReference type="PANTHER" id="PTHR11017">
    <property type="entry name" value="LEUCINE-RICH REPEAT-CONTAINING PROTEIN"/>
    <property type="match status" value="1"/>
</dbReference>
<dbReference type="Gene3D" id="3.40.50.300">
    <property type="entry name" value="P-loop containing nucleotide triphosphate hydrolases"/>
    <property type="match status" value="1"/>
</dbReference>
<dbReference type="Gene3D" id="3.40.50.10140">
    <property type="entry name" value="Toll/interleukin-1 receptor homology (TIR) domain"/>
    <property type="match status" value="1"/>
</dbReference>
<dbReference type="InterPro" id="IPR002182">
    <property type="entry name" value="NB-ARC"/>
</dbReference>
<keyword evidence="2" id="KW-0677">Repeat</keyword>
<evidence type="ECO:0000256" key="3">
    <source>
        <dbReference type="SAM" id="Phobius"/>
    </source>
</evidence>
<reference evidence="5 6" key="1">
    <citation type="journal article" date="2023" name="Plants (Basel)">
        <title>Bridging the Gap: Combining Genomics and Transcriptomics Approaches to Understand Stylosanthes scabra, an Orphan Legume from the Brazilian Caatinga.</title>
        <authorList>
            <person name="Ferreira-Neto J.R.C."/>
            <person name="da Silva M.D."/>
            <person name="Binneck E."/>
            <person name="de Melo N.F."/>
            <person name="da Silva R.H."/>
            <person name="de Melo A.L.T.M."/>
            <person name="Pandolfi V."/>
            <person name="Bustamante F.O."/>
            <person name="Brasileiro-Vidal A.C."/>
            <person name="Benko-Iseppon A.M."/>
        </authorList>
    </citation>
    <scope>NUCLEOTIDE SEQUENCE [LARGE SCALE GENOMIC DNA]</scope>
    <source>
        <tissue evidence="5">Leaves</tissue>
    </source>
</reference>
<keyword evidence="3" id="KW-0812">Transmembrane</keyword>
<dbReference type="InterPro" id="IPR011713">
    <property type="entry name" value="Leu-rich_rpt_3"/>
</dbReference>
<gene>
    <name evidence="5" type="ORF">PIB30_022682</name>
</gene>